<evidence type="ECO:0000313" key="2">
    <source>
        <dbReference type="EMBL" id="JAH00759.1"/>
    </source>
</evidence>
<feature type="compositionally biased region" description="Polar residues" evidence="1">
    <location>
        <begin position="19"/>
        <end position="28"/>
    </location>
</feature>
<dbReference type="AlphaFoldDB" id="A0A0E9P8D4"/>
<accession>A0A0E9P8D4</accession>
<feature type="compositionally biased region" description="Polar residues" evidence="1">
    <location>
        <begin position="41"/>
        <end position="54"/>
    </location>
</feature>
<organism evidence="2">
    <name type="scientific">Anguilla anguilla</name>
    <name type="common">European freshwater eel</name>
    <name type="synonym">Muraena anguilla</name>
    <dbReference type="NCBI Taxonomy" id="7936"/>
    <lineage>
        <taxon>Eukaryota</taxon>
        <taxon>Metazoa</taxon>
        <taxon>Chordata</taxon>
        <taxon>Craniata</taxon>
        <taxon>Vertebrata</taxon>
        <taxon>Euteleostomi</taxon>
        <taxon>Actinopterygii</taxon>
        <taxon>Neopterygii</taxon>
        <taxon>Teleostei</taxon>
        <taxon>Anguilliformes</taxon>
        <taxon>Anguillidae</taxon>
        <taxon>Anguilla</taxon>
    </lineage>
</organism>
<feature type="compositionally biased region" description="Basic and acidic residues" evidence="1">
    <location>
        <begin position="29"/>
        <end position="40"/>
    </location>
</feature>
<reference evidence="2" key="1">
    <citation type="submission" date="2014-11" db="EMBL/GenBank/DDBJ databases">
        <authorList>
            <person name="Amaro Gonzalez C."/>
        </authorList>
    </citation>
    <scope>NUCLEOTIDE SEQUENCE</scope>
</reference>
<proteinExistence type="predicted"/>
<sequence>MVAFFTIIRGSQAGLAASYPSQRSANGQTKHDAESKDETNKLQCNAGWSSAAHT</sequence>
<protein>
    <submittedName>
        <fullName evidence="2">Uncharacterized protein</fullName>
    </submittedName>
</protein>
<feature type="region of interest" description="Disordered" evidence="1">
    <location>
        <begin position="16"/>
        <end position="54"/>
    </location>
</feature>
<name>A0A0E9P8D4_ANGAN</name>
<reference evidence="2" key="2">
    <citation type="journal article" date="2015" name="Fish Shellfish Immunol.">
        <title>Early steps in the European eel (Anguilla anguilla)-Vibrio vulnificus interaction in the gills: Role of the RtxA13 toxin.</title>
        <authorList>
            <person name="Callol A."/>
            <person name="Pajuelo D."/>
            <person name="Ebbesson L."/>
            <person name="Teles M."/>
            <person name="MacKenzie S."/>
            <person name="Amaro C."/>
        </authorList>
    </citation>
    <scope>NUCLEOTIDE SEQUENCE</scope>
</reference>
<evidence type="ECO:0000256" key="1">
    <source>
        <dbReference type="SAM" id="MobiDB-lite"/>
    </source>
</evidence>
<dbReference type="EMBL" id="GBXM01107818">
    <property type="protein sequence ID" value="JAH00759.1"/>
    <property type="molecule type" value="Transcribed_RNA"/>
</dbReference>